<organism evidence="13 14">
    <name type="scientific">Mycena venus</name>
    <dbReference type="NCBI Taxonomy" id="2733690"/>
    <lineage>
        <taxon>Eukaryota</taxon>
        <taxon>Fungi</taxon>
        <taxon>Dikarya</taxon>
        <taxon>Basidiomycota</taxon>
        <taxon>Agaricomycotina</taxon>
        <taxon>Agaricomycetes</taxon>
        <taxon>Agaricomycetidae</taxon>
        <taxon>Agaricales</taxon>
        <taxon>Marasmiineae</taxon>
        <taxon>Mycenaceae</taxon>
        <taxon>Mycena</taxon>
    </lineage>
</organism>
<evidence type="ECO:0000256" key="1">
    <source>
        <dbReference type="ARBA" id="ARBA00001970"/>
    </source>
</evidence>
<dbReference type="SMART" id="SM00665">
    <property type="entry name" value="B561"/>
    <property type="match status" value="1"/>
</dbReference>
<feature type="domain" description="Cytochrome b561" evidence="12">
    <location>
        <begin position="1"/>
        <end position="192"/>
    </location>
</feature>
<evidence type="ECO:0000313" key="13">
    <source>
        <dbReference type="EMBL" id="KAF7347205.1"/>
    </source>
</evidence>
<protein>
    <submittedName>
        <fullName evidence="13">CBD9-like protein</fullName>
    </submittedName>
</protein>
<comment type="cofactor">
    <cofactor evidence="1">
        <name>heme b</name>
        <dbReference type="ChEBI" id="CHEBI:60344"/>
    </cofactor>
</comment>
<dbReference type="Pfam" id="PF03188">
    <property type="entry name" value="Cytochrom_B561"/>
    <property type="match status" value="1"/>
</dbReference>
<dbReference type="GO" id="GO:0140575">
    <property type="term" value="F:transmembrane monodehydroascorbate reductase activity"/>
    <property type="evidence" value="ECO:0007669"/>
    <property type="project" value="InterPro"/>
</dbReference>
<dbReference type="GO" id="GO:0020037">
    <property type="term" value="F:heme binding"/>
    <property type="evidence" value="ECO:0007669"/>
    <property type="project" value="TreeGrafter"/>
</dbReference>
<name>A0A8H6XSD9_9AGAR</name>
<keyword evidence="4" id="KW-0349">Heme</keyword>
<keyword evidence="6" id="KW-0479">Metal-binding</keyword>
<evidence type="ECO:0000256" key="3">
    <source>
        <dbReference type="ARBA" id="ARBA00022448"/>
    </source>
</evidence>
<dbReference type="AlphaFoldDB" id="A0A8H6XSD9"/>
<proteinExistence type="predicted"/>
<evidence type="ECO:0000256" key="11">
    <source>
        <dbReference type="SAM" id="Phobius"/>
    </source>
</evidence>
<feature type="transmembrane region" description="Helical" evidence="11">
    <location>
        <begin position="52"/>
        <end position="73"/>
    </location>
</feature>
<keyword evidence="5 11" id="KW-0812">Transmembrane</keyword>
<feature type="transmembrane region" description="Helical" evidence="11">
    <location>
        <begin position="135"/>
        <end position="154"/>
    </location>
</feature>
<dbReference type="CDD" id="cd08760">
    <property type="entry name" value="Cyt_b561_FRRS1_like"/>
    <property type="match status" value="1"/>
</dbReference>
<evidence type="ECO:0000256" key="7">
    <source>
        <dbReference type="ARBA" id="ARBA00022982"/>
    </source>
</evidence>
<feature type="transmembrane region" description="Helical" evidence="11">
    <location>
        <begin position="93"/>
        <end position="114"/>
    </location>
</feature>
<evidence type="ECO:0000313" key="14">
    <source>
        <dbReference type="Proteomes" id="UP000620124"/>
    </source>
</evidence>
<dbReference type="OrthoDB" id="19261at2759"/>
<dbReference type="InterPro" id="IPR045150">
    <property type="entry name" value="CYB561D1/2"/>
</dbReference>
<dbReference type="InterPro" id="IPR006593">
    <property type="entry name" value="Cyt_b561/ferric_Rdtase_TM"/>
</dbReference>
<dbReference type="PANTHER" id="PTHR15422:SF24">
    <property type="entry name" value="DOMON RELATED DOMAIN-CONTAINING PROTEIN"/>
    <property type="match status" value="1"/>
</dbReference>
<comment type="subcellular location">
    <subcellularLocation>
        <location evidence="2">Membrane</location>
        <topology evidence="2">Multi-pass membrane protein</topology>
    </subcellularLocation>
</comment>
<evidence type="ECO:0000256" key="4">
    <source>
        <dbReference type="ARBA" id="ARBA00022617"/>
    </source>
</evidence>
<evidence type="ECO:0000259" key="12">
    <source>
        <dbReference type="PROSITE" id="PS50939"/>
    </source>
</evidence>
<feature type="transmembrane region" description="Helical" evidence="11">
    <location>
        <begin position="177"/>
        <end position="196"/>
    </location>
</feature>
<keyword evidence="3" id="KW-0813">Transport</keyword>
<evidence type="ECO:0000256" key="5">
    <source>
        <dbReference type="ARBA" id="ARBA00022692"/>
    </source>
</evidence>
<evidence type="ECO:0000256" key="6">
    <source>
        <dbReference type="ARBA" id="ARBA00022723"/>
    </source>
</evidence>
<dbReference type="Gene3D" id="1.20.120.1770">
    <property type="match status" value="1"/>
</dbReference>
<dbReference type="Proteomes" id="UP000620124">
    <property type="component" value="Unassembled WGS sequence"/>
</dbReference>
<dbReference type="PROSITE" id="PS50939">
    <property type="entry name" value="CYTOCHROME_B561"/>
    <property type="match status" value="1"/>
</dbReference>
<sequence>MPKVAPNVFDYHDKFIVVHAVLACVATLITAPAAILIGRYFRTRRWWFNTHLILQTFTATLIIPSVALGLQSIAHNHHGDQLTGKKADPHHDLGLSILILFLVQFLIGVGAHYTHSEGYTKDSVFPTLTTPKNPLRHIHVMFGIIMTALLYAGVKTGMDEWDDVADNGTLVPKGVRVIYWVLFGLAVAAYFVGWIFEAIPGRGGSRPHSVDAGSTEKAE</sequence>
<feature type="transmembrane region" description="Helical" evidence="11">
    <location>
        <begin position="16"/>
        <end position="40"/>
    </location>
</feature>
<keyword evidence="7" id="KW-0249">Electron transport</keyword>
<gene>
    <name evidence="13" type="ORF">MVEN_01475400</name>
</gene>
<reference evidence="13" key="1">
    <citation type="submission" date="2020-05" db="EMBL/GenBank/DDBJ databases">
        <title>Mycena genomes resolve the evolution of fungal bioluminescence.</title>
        <authorList>
            <person name="Tsai I.J."/>
        </authorList>
    </citation>
    <scope>NUCLEOTIDE SEQUENCE</scope>
    <source>
        <strain evidence="13">CCC161011</strain>
    </source>
</reference>
<evidence type="ECO:0000256" key="2">
    <source>
        <dbReference type="ARBA" id="ARBA00004141"/>
    </source>
</evidence>
<keyword evidence="14" id="KW-1185">Reference proteome</keyword>
<dbReference type="EMBL" id="JACAZI010000012">
    <property type="protein sequence ID" value="KAF7347205.1"/>
    <property type="molecule type" value="Genomic_DNA"/>
</dbReference>
<comment type="caution">
    <text evidence="13">The sequence shown here is derived from an EMBL/GenBank/DDBJ whole genome shotgun (WGS) entry which is preliminary data.</text>
</comment>
<evidence type="ECO:0000256" key="10">
    <source>
        <dbReference type="ARBA" id="ARBA00023136"/>
    </source>
</evidence>
<evidence type="ECO:0000256" key="9">
    <source>
        <dbReference type="ARBA" id="ARBA00023004"/>
    </source>
</evidence>
<keyword evidence="10 11" id="KW-0472">Membrane</keyword>
<dbReference type="GO" id="GO:0016020">
    <property type="term" value="C:membrane"/>
    <property type="evidence" value="ECO:0007669"/>
    <property type="project" value="UniProtKB-SubCell"/>
</dbReference>
<keyword evidence="8 11" id="KW-1133">Transmembrane helix</keyword>
<dbReference type="GO" id="GO:0046872">
    <property type="term" value="F:metal ion binding"/>
    <property type="evidence" value="ECO:0007669"/>
    <property type="project" value="UniProtKB-KW"/>
</dbReference>
<accession>A0A8H6XSD9</accession>
<evidence type="ECO:0000256" key="8">
    <source>
        <dbReference type="ARBA" id="ARBA00022989"/>
    </source>
</evidence>
<dbReference type="PANTHER" id="PTHR15422">
    <property type="entry name" value="OS05G0565100 PROTEIN"/>
    <property type="match status" value="1"/>
</dbReference>
<keyword evidence="9" id="KW-0408">Iron</keyword>